<evidence type="ECO:0000256" key="1">
    <source>
        <dbReference type="ARBA" id="ARBA00022884"/>
    </source>
</evidence>
<dbReference type="SUPFAM" id="SSF48657">
    <property type="entry name" value="FinO-like"/>
    <property type="match status" value="1"/>
</dbReference>
<dbReference type="EMBL" id="CP103300">
    <property type="protein sequence ID" value="UYM14046.1"/>
    <property type="molecule type" value="Genomic_DNA"/>
</dbReference>
<feature type="compositionally biased region" description="Basic and acidic residues" evidence="2">
    <location>
        <begin position="18"/>
        <end position="46"/>
    </location>
</feature>
<evidence type="ECO:0000313" key="5">
    <source>
        <dbReference type="Proteomes" id="UP001163255"/>
    </source>
</evidence>
<reference evidence="4" key="1">
    <citation type="submission" date="2022-10" db="EMBL/GenBank/DDBJ databases">
        <title>Completed Genome Sequence of two octocoral isolated bacterium, Endozoicomonas euniceicola EF212T and Endozoicomonas gorgoniicola PS125T.</title>
        <authorList>
            <person name="Chiou Y.-J."/>
            <person name="Chen Y.-H."/>
        </authorList>
    </citation>
    <scope>NUCLEOTIDE SEQUENCE</scope>
    <source>
        <strain evidence="4">EF212</strain>
    </source>
</reference>
<proteinExistence type="predicted"/>
<feature type="region of interest" description="Disordered" evidence="2">
    <location>
        <begin position="151"/>
        <end position="177"/>
    </location>
</feature>
<dbReference type="Pfam" id="PF04352">
    <property type="entry name" value="ProQ"/>
    <property type="match status" value="1"/>
</dbReference>
<evidence type="ECO:0000256" key="2">
    <source>
        <dbReference type="SAM" id="MobiDB-lite"/>
    </source>
</evidence>
<feature type="compositionally biased region" description="Basic residues" evidence="2">
    <location>
        <begin position="1"/>
        <end position="11"/>
    </location>
</feature>
<feature type="domain" description="ProQ/FinO" evidence="3">
    <location>
        <begin position="53"/>
        <end position="161"/>
    </location>
</feature>
<dbReference type="InterPro" id="IPR016103">
    <property type="entry name" value="ProQ/FinO"/>
</dbReference>
<evidence type="ECO:0000259" key="3">
    <source>
        <dbReference type="SMART" id="SM00945"/>
    </source>
</evidence>
<dbReference type="Gene3D" id="1.10.1710.10">
    <property type="entry name" value="ProQ/FinO domain"/>
    <property type="match status" value="1"/>
</dbReference>
<dbReference type="SMART" id="SM00945">
    <property type="entry name" value="ProQ"/>
    <property type="match status" value="1"/>
</dbReference>
<dbReference type="Proteomes" id="UP001163255">
    <property type="component" value="Chromosome"/>
</dbReference>
<sequence length="177" mass="20088">MTRVTYKKKRTFVIPEEGSGKEQSGKPTPKTEAEEKKGPVKAPDKKEVVGITHKQRLAMFKRLQKHWPDLFAFPPKPLKVGIREDLIADLEGKGESSEWLAAALQQYVRSLPYHRAVAKGDKRYGLNGEAEEIQENQKEFARVRVAHITKRMKTRAKDAPRPKGQSALSKSSDNRNK</sequence>
<dbReference type="InterPro" id="IPR036442">
    <property type="entry name" value="ProQ/FinO_sf"/>
</dbReference>
<name>A0ABY6GMX0_9GAMM</name>
<evidence type="ECO:0000313" key="4">
    <source>
        <dbReference type="EMBL" id="UYM14046.1"/>
    </source>
</evidence>
<organism evidence="4 5">
    <name type="scientific">Endozoicomonas euniceicola</name>
    <dbReference type="NCBI Taxonomy" id="1234143"/>
    <lineage>
        <taxon>Bacteria</taxon>
        <taxon>Pseudomonadati</taxon>
        <taxon>Pseudomonadota</taxon>
        <taxon>Gammaproteobacteria</taxon>
        <taxon>Oceanospirillales</taxon>
        <taxon>Endozoicomonadaceae</taxon>
        <taxon>Endozoicomonas</taxon>
    </lineage>
</organism>
<keyword evidence="1" id="KW-0694">RNA-binding</keyword>
<protein>
    <submittedName>
        <fullName evidence="4">ProQ/FinO family protein</fullName>
    </submittedName>
</protein>
<gene>
    <name evidence="4" type="ORF">NX720_14115</name>
</gene>
<dbReference type="RefSeq" id="WP_262595446.1">
    <property type="nucleotide sequence ID" value="NZ_CP103300.1"/>
</dbReference>
<accession>A0ABY6GMX0</accession>
<feature type="region of interest" description="Disordered" evidence="2">
    <location>
        <begin position="1"/>
        <end position="46"/>
    </location>
</feature>
<keyword evidence="5" id="KW-1185">Reference proteome</keyword>